<feature type="domain" description="Protein kinase" evidence="10">
    <location>
        <begin position="93"/>
        <end position="353"/>
    </location>
</feature>
<evidence type="ECO:0000313" key="12">
    <source>
        <dbReference type="Proteomes" id="UP000182054"/>
    </source>
</evidence>
<evidence type="ECO:0000256" key="1">
    <source>
        <dbReference type="ARBA" id="ARBA00012513"/>
    </source>
</evidence>
<dbReference type="OrthoDB" id="9762169at2"/>
<dbReference type="PROSITE" id="PS00107">
    <property type="entry name" value="PROTEIN_KINASE_ATP"/>
    <property type="match status" value="1"/>
</dbReference>
<dbReference type="Gene3D" id="1.10.510.10">
    <property type="entry name" value="Transferase(Phosphotransferase) domain 1"/>
    <property type="match status" value="1"/>
</dbReference>
<feature type="region of interest" description="Disordered" evidence="8">
    <location>
        <begin position="1"/>
        <end position="83"/>
    </location>
</feature>
<dbReference type="AlphaFoldDB" id="A0A1I0SQ86"/>
<keyword evidence="5 11" id="KW-0418">Kinase</keyword>
<keyword evidence="9" id="KW-0812">Transmembrane</keyword>
<keyword evidence="3" id="KW-0808">Transferase</keyword>
<reference evidence="11 12" key="1">
    <citation type="submission" date="2016-10" db="EMBL/GenBank/DDBJ databases">
        <authorList>
            <person name="de Groot N.N."/>
        </authorList>
    </citation>
    <scope>NUCLEOTIDE SEQUENCE [LARGE SCALE GENOMIC DNA]</scope>
    <source>
        <strain evidence="11 12">DSM 44908</strain>
    </source>
</reference>
<dbReference type="InterPro" id="IPR008271">
    <property type="entry name" value="Ser/Thr_kinase_AS"/>
</dbReference>
<dbReference type="PROSITE" id="PS50011">
    <property type="entry name" value="PROTEIN_KINASE_DOM"/>
    <property type="match status" value="1"/>
</dbReference>
<dbReference type="PANTHER" id="PTHR43289">
    <property type="entry name" value="MITOGEN-ACTIVATED PROTEIN KINASE KINASE KINASE 20-RELATED"/>
    <property type="match status" value="1"/>
</dbReference>
<evidence type="ECO:0000259" key="10">
    <source>
        <dbReference type="PROSITE" id="PS50011"/>
    </source>
</evidence>
<evidence type="ECO:0000256" key="8">
    <source>
        <dbReference type="SAM" id="MobiDB-lite"/>
    </source>
</evidence>
<dbReference type="InterPro" id="IPR017441">
    <property type="entry name" value="Protein_kinase_ATP_BS"/>
</dbReference>
<dbReference type="EMBL" id="FOJN01000002">
    <property type="protein sequence ID" value="SFA41642.1"/>
    <property type="molecule type" value="Genomic_DNA"/>
</dbReference>
<keyword evidence="6 7" id="KW-0067">ATP-binding</keyword>
<sequence>MWSGSSTPSPRPAANPASWNPCARRSRSRARAASDSVPENPWSDASIRTESHGEPPSDNLDAVTDPQPSGDAATPARRTRPAVGPDYLLAGRYRLDSKIGGGGMGAVWLASDTLLRRKVAVKQATSTVDLEPEAAREVRDRALREGRMAAQLNNPHAIAMHDVAIDGGEPWLIMEYLPARSLAMALNITETLPPTEVIQIGAQIADALTAAHAAGILHRDIKPGNILVADRGSALGMVKISDFGISRAKTDTHEENSAVITGTPAYFAPEVARGADPTEASDVFSLGATLYTATEGQPPFGIDADSIALLHRVAGGRITPPRRSGPMTATLLHMLEPDPSRRPSMAEVRDRFVRLAVGKNGSPSAVLNTPLRAQDGQVPFWASRGARVPTSTRRAERIHGRTMTGLPAAPTAVPLDRVPRPSADGTTPDREAPRPTYAPPPFEPPTRRSGPSENLVLWLGVGAGVLVLILVLVLVL</sequence>
<dbReference type="GO" id="GO:0005524">
    <property type="term" value="F:ATP binding"/>
    <property type="evidence" value="ECO:0007669"/>
    <property type="project" value="UniProtKB-UniRule"/>
</dbReference>
<dbReference type="Pfam" id="PF00069">
    <property type="entry name" value="Pkinase"/>
    <property type="match status" value="1"/>
</dbReference>
<dbReference type="Gene3D" id="3.30.200.20">
    <property type="entry name" value="Phosphorylase Kinase, domain 1"/>
    <property type="match status" value="1"/>
</dbReference>
<keyword evidence="9" id="KW-0472">Membrane</keyword>
<protein>
    <recommendedName>
        <fullName evidence="1">non-specific serine/threonine protein kinase</fullName>
        <ecNumber evidence="1">2.7.11.1</ecNumber>
    </recommendedName>
</protein>
<dbReference type="SMART" id="SM00220">
    <property type="entry name" value="S_TKc"/>
    <property type="match status" value="1"/>
</dbReference>
<evidence type="ECO:0000256" key="4">
    <source>
        <dbReference type="ARBA" id="ARBA00022741"/>
    </source>
</evidence>
<feature type="binding site" evidence="7">
    <location>
        <position position="122"/>
    </location>
    <ligand>
        <name>ATP</name>
        <dbReference type="ChEBI" id="CHEBI:30616"/>
    </ligand>
</feature>
<evidence type="ECO:0000256" key="9">
    <source>
        <dbReference type="SAM" id="Phobius"/>
    </source>
</evidence>
<dbReference type="InterPro" id="IPR011009">
    <property type="entry name" value="Kinase-like_dom_sf"/>
</dbReference>
<evidence type="ECO:0000313" key="11">
    <source>
        <dbReference type="EMBL" id="SFA41642.1"/>
    </source>
</evidence>
<accession>A0A1I0SQ86</accession>
<proteinExistence type="predicted"/>
<evidence type="ECO:0000256" key="3">
    <source>
        <dbReference type="ARBA" id="ARBA00022679"/>
    </source>
</evidence>
<evidence type="ECO:0000256" key="2">
    <source>
        <dbReference type="ARBA" id="ARBA00022527"/>
    </source>
</evidence>
<dbReference type="SUPFAM" id="SSF56112">
    <property type="entry name" value="Protein kinase-like (PK-like)"/>
    <property type="match status" value="1"/>
</dbReference>
<feature type="transmembrane region" description="Helical" evidence="9">
    <location>
        <begin position="455"/>
        <end position="475"/>
    </location>
</feature>
<dbReference type="InterPro" id="IPR000719">
    <property type="entry name" value="Prot_kinase_dom"/>
</dbReference>
<feature type="region of interest" description="Disordered" evidence="8">
    <location>
        <begin position="402"/>
        <end position="450"/>
    </location>
</feature>
<dbReference type="GO" id="GO:0004674">
    <property type="term" value="F:protein serine/threonine kinase activity"/>
    <property type="evidence" value="ECO:0007669"/>
    <property type="project" value="UniProtKB-KW"/>
</dbReference>
<dbReference type="PANTHER" id="PTHR43289:SF6">
    <property type="entry name" value="SERINE_THREONINE-PROTEIN KINASE NEKL-3"/>
    <property type="match status" value="1"/>
</dbReference>
<keyword evidence="4 7" id="KW-0547">Nucleotide-binding</keyword>
<organism evidence="11 12">
    <name type="scientific">Rhodococcoides kroppenstedtii</name>
    <dbReference type="NCBI Taxonomy" id="293050"/>
    <lineage>
        <taxon>Bacteria</taxon>
        <taxon>Bacillati</taxon>
        <taxon>Actinomycetota</taxon>
        <taxon>Actinomycetes</taxon>
        <taxon>Mycobacteriales</taxon>
        <taxon>Nocardiaceae</taxon>
        <taxon>Rhodococcoides</taxon>
    </lineage>
</organism>
<dbReference type="EC" id="2.7.11.1" evidence="1"/>
<keyword evidence="9" id="KW-1133">Transmembrane helix</keyword>
<gene>
    <name evidence="11" type="ORF">SAMN05444374_102103</name>
</gene>
<dbReference type="PROSITE" id="PS00108">
    <property type="entry name" value="PROTEIN_KINASE_ST"/>
    <property type="match status" value="1"/>
</dbReference>
<evidence type="ECO:0000256" key="5">
    <source>
        <dbReference type="ARBA" id="ARBA00022777"/>
    </source>
</evidence>
<name>A0A1I0SQ86_9NOCA</name>
<evidence type="ECO:0000256" key="6">
    <source>
        <dbReference type="ARBA" id="ARBA00022840"/>
    </source>
</evidence>
<dbReference type="CDD" id="cd14014">
    <property type="entry name" value="STKc_PknB_like"/>
    <property type="match status" value="1"/>
</dbReference>
<dbReference type="Proteomes" id="UP000182054">
    <property type="component" value="Unassembled WGS sequence"/>
</dbReference>
<evidence type="ECO:0000256" key="7">
    <source>
        <dbReference type="PROSITE-ProRule" id="PRU10141"/>
    </source>
</evidence>
<keyword evidence="2 11" id="KW-0723">Serine/threonine-protein kinase</keyword>